<dbReference type="Pfam" id="PF00875">
    <property type="entry name" value="DNA_photolyase"/>
    <property type="match status" value="1"/>
</dbReference>
<dbReference type="GeneID" id="103522635"/>
<keyword evidence="1" id="KW-0675">Receptor</keyword>
<gene>
    <name evidence="5" type="primary">LOC103522635</name>
</gene>
<keyword evidence="4" id="KW-1185">Reference proteome</keyword>
<keyword evidence="2" id="KW-0157">Chromophore</keyword>
<dbReference type="SUPFAM" id="SSF52425">
    <property type="entry name" value="Cryptochrome/photolyase, N-terminal domain"/>
    <property type="match status" value="1"/>
</dbReference>
<dbReference type="Gene3D" id="1.25.40.80">
    <property type="match status" value="1"/>
</dbReference>
<keyword evidence="1" id="KW-0600">Photoreceptor protein</keyword>
<accession>A0A1S3DRJ7</accession>
<dbReference type="GO" id="GO:0003677">
    <property type="term" value="F:DNA binding"/>
    <property type="evidence" value="ECO:0007669"/>
    <property type="project" value="TreeGrafter"/>
</dbReference>
<name>A0A1S3DRJ7_DIACI</name>
<evidence type="ECO:0000313" key="5">
    <source>
        <dbReference type="RefSeq" id="XP_008485953.2"/>
    </source>
</evidence>
<reference evidence="5" key="1">
    <citation type="submission" date="2025-08" db="UniProtKB">
        <authorList>
            <consortium name="RefSeq"/>
        </authorList>
    </citation>
    <scope>IDENTIFICATION</scope>
</reference>
<dbReference type="STRING" id="121845.A0A1S3DRJ7"/>
<protein>
    <submittedName>
        <fullName evidence="5">Cryptochrome-1-like</fullName>
    </submittedName>
</protein>
<organism evidence="4 5">
    <name type="scientific">Diaphorina citri</name>
    <name type="common">Asian citrus psyllid</name>
    <dbReference type="NCBI Taxonomy" id="121845"/>
    <lineage>
        <taxon>Eukaryota</taxon>
        <taxon>Metazoa</taxon>
        <taxon>Ecdysozoa</taxon>
        <taxon>Arthropoda</taxon>
        <taxon>Hexapoda</taxon>
        <taxon>Insecta</taxon>
        <taxon>Pterygota</taxon>
        <taxon>Neoptera</taxon>
        <taxon>Paraneoptera</taxon>
        <taxon>Hemiptera</taxon>
        <taxon>Sternorrhyncha</taxon>
        <taxon>Psylloidea</taxon>
        <taxon>Psyllidae</taxon>
        <taxon>Diaphorininae</taxon>
        <taxon>Diaphorina</taxon>
    </lineage>
</organism>
<feature type="non-terminal residue" evidence="5">
    <location>
        <position position="1"/>
    </location>
</feature>
<dbReference type="InterPro" id="IPR036155">
    <property type="entry name" value="Crypto/Photolyase_N_sf"/>
</dbReference>
<dbReference type="GO" id="GO:0032922">
    <property type="term" value="P:circadian regulation of gene expression"/>
    <property type="evidence" value="ECO:0007669"/>
    <property type="project" value="TreeGrafter"/>
</dbReference>
<dbReference type="GO" id="GO:0005634">
    <property type="term" value="C:nucleus"/>
    <property type="evidence" value="ECO:0007669"/>
    <property type="project" value="TreeGrafter"/>
</dbReference>
<evidence type="ECO:0000256" key="2">
    <source>
        <dbReference type="ARBA" id="ARBA00022991"/>
    </source>
</evidence>
<dbReference type="Proteomes" id="UP000079169">
    <property type="component" value="Unplaced"/>
</dbReference>
<evidence type="ECO:0000256" key="1">
    <source>
        <dbReference type="ARBA" id="ARBA00022543"/>
    </source>
</evidence>
<dbReference type="AlphaFoldDB" id="A0A1S3DRJ7"/>
<dbReference type="PaxDb" id="121845-A0A1S3DRJ7"/>
<evidence type="ECO:0000259" key="3">
    <source>
        <dbReference type="Pfam" id="PF00875"/>
    </source>
</evidence>
<dbReference type="PANTHER" id="PTHR11455">
    <property type="entry name" value="CRYPTOCHROME"/>
    <property type="match status" value="1"/>
</dbReference>
<feature type="domain" description="Photolyase/cryptochrome alpha/beta" evidence="3">
    <location>
        <begin position="4"/>
        <end position="57"/>
    </location>
</feature>
<keyword evidence="1" id="KW-0716">Sensory transduction</keyword>
<dbReference type="Gene3D" id="3.40.50.620">
    <property type="entry name" value="HUPs"/>
    <property type="match status" value="1"/>
</dbReference>
<dbReference type="PANTHER" id="PTHR11455:SF17">
    <property type="entry name" value="CRYPTOCHROME-1"/>
    <property type="match status" value="1"/>
</dbReference>
<dbReference type="InterPro" id="IPR002081">
    <property type="entry name" value="Cryptochrome/DNA_photolyase_1"/>
</dbReference>
<dbReference type="GO" id="GO:0045892">
    <property type="term" value="P:negative regulation of DNA-templated transcription"/>
    <property type="evidence" value="ECO:0007669"/>
    <property type="project" value="TreeGrafter"/>
</dbReference>
<sequence>ALWHKRDKKVKKWCAENNITVKEFVSHTLWDPEVVIQTNGNVPPLTYKMYLHTVSCIGLPPRPKEDIDFRHVTFGTMSESLQREVSLFQTVPKPEQFHKYPEMDFGDPLIRWLGGETEALIKLNERLSQVNEN</sequence>
<dbReference type="InterPro" id="IPR006050">
    <property type="entry name" value="DNA_photolyase_N"/>
</dbReference>
<dbReference type="InterPro" id="IPR014729">
    <property type="entry name" value="Rossmann-like_a/b/a_fold"/>
</dbReference>
<dbReference type="GO" id="GO:0009881">
    <property type="term" value="F:photoreceptor activity"/>
    <property type="evidence" value="ECO:0007669"/>
    <property type="project" value="UniProtKB-KW"/>
</dbReference>
<evidence type="ECO:0000313" key="4">
    <source>
        <dbReference type="Proteomes" id="UP000079169"/>
    </source>
</evidence>
<dbReference type="KEGG" id="dci:103522635"/>
<proteinExistence type="predicted"/>
<dbReference type="RefSeq" id="XP_008485953.2">
    <property type="nucleotide sequence ID" value="XM_008487731.2"/>
</dbReference>
<dbReference type="GO" id="GO:0043153">
    <property type="term" value="P:entrainment of circadian clock by photoperiod"/>
    <property type="evidence" value="ECO:0007669"/>
    <property type="project" value="TreeGrafter"/>
</dbReference>
<dbReference type="GO" id="GO:0071949">
    <property type="term" value="F:FAD binding"/>
    <property type="evidence" value="ECO:0007669"/>
    <property type="project" value="TreeGrafter"/>
</dbReference>
<dbReference type="GO" id="GO:0005737">
    <property type="term" value="C:cytoplasm"/>
    <property type="evidence" value="ECO:0007669"/>
    <property type="project" value="TreeGrafter"/>
</dbReference>